<proteinExistence type="predicted"/>
<reference evidence="2 3" key="1">
    <citation type="submission" date="2020-04" db="EMBL/GenBank/DDBJ databases">
        <authorList>
            <person name="Hitch T.C.A."/>
            <person name="Wylensek D."/>
            <person name="Clavel T."/>
        </authorList>
    </citation>
    <scope>NUCLEOTIDE SEQUENCE [LARGE SCALE GENOMIC DNA]</scope>
    <source>
        <strain evidence="2 3">WB01_NA02</strain>
    </source>
</reference>
<evidence type="ECO:0000313" key="3">
    <source>
        <dbReference type="Proteomes" id="UP000587880"/>
    </source>
</evidence>
<dbReference type="AlphaFoldDB" id="A0A7X9SMC5"/>
<dbReference type="EMBL" id="JABAGD010000010">
    <property type="protein sequence ID" value="NMF04529.1"/>
    <property type="molecule type" value="Genomic_DNA"/>
</dbReference>
<evidence type="ECO:0000256" key="1">
    <source>
        <dbReference type="SAM" id="Phobius"/>
    </source>
</evidence>
<name>A0A7X9SMC5_CLOBE</name>
<accession>A0A7X9SMC5</accession>
<protein>
    <submittedName>
        <fullName evidence="2">Uncharacterized protein</fullName>
    </submittedName>
</protein>
<gene>
    <name evidence="2" type="ORF">HF849_07095</name>
</gene>
<comment type="caution">
    <text evidence="2">The sequence shown here is derived from an EMBL/GenBank/DDBJ whole genome shotgun (WGS) entry which is preliminary data.</text>
</comment>
<organism evidence="2 3">
    <name type="scientific">Clostridium beijerinckii</name>
    <name type="common">Clostridium MP</name>
    <dbReference type="NCBI Taxonomy" id="1520"/>
    <lineage>
        <taxon>Bacteria</taxon>
        <taxon>Bacillati</taxon>
        <taxon>Bacillota</taxon>
        <taxon>Clostridia</taxon>
        <taxon>Eubacteriales</taxon>
        <taxon>Clostridiaceae</taxon>
        <taxon>Clostridium</taxon>
    </lineage>
</organism>
<dbReference type="Proteomes" id="UP000587880">
    <property type="component" value="Unassembled WGS sequence"/>
</dbReference>
<dbReference type="RefSeq" id="WP_168981526.1">
    <property type="nucleotide sequence ID" value="NZ_JABAGD010000010.1"/>
</dbReference>
<keyword evidence="1" id="KW-0472">Membrane</keyword>
<evidence type="ECO:0000313" key="2">
    <source>
        <dbReference type="EMBL" id="NMF04529.1"/>
    </source>
</evidence>
<feature type="transmembrane region" description="Helical" evidence="1">
    <location>
        <begin position="63"/>
        <end position="84"/>
    </location>
</feature>
<keyword evidence="1" id="KW-1133">Transmembrane helix</keyword>
<sequence length="88" mass="10184">MEKDYFPGQKLNLKIDDQVCKWEVLSVDNTRKCIVCQKLNCLDTVIETFAIERIPHLKVKKDVGFLGAFLVGCIFWTSFLLLALEVYK</sequence>
<keyword evidence="1" id="KW-0812">Transmembrane</keyword>